<evidence type="ECO:0000313" key="5">
    <source>
        <dbReference type="EMBL" id="CAF3554451.1"/>
    </source>
</evidence>
<dbReference type="Proteomes" id="UP000681722">
    <property type="component" value="Unassembled WGS sequence"/>
</dbReference>
<feature type="region of interest" description="Disordered" evidence="2">
    <location>
        <begin position="364"/>
        <end position="488"/>
    </location>
</feature>
<proteinExistence type="predicted"/>
<evidence type="ECO:0000256" key="2">
    <source>
        <dbReference type="SAM" id="MobiDB-lite"/>
    </source>
</evidence>
<feature type="domain" description="PLAT" evidence="3">
    <location>
        <begin position="239"/>
        <end position="357"/>
    </location>
</feature>
<feature type="compositionally biased region" description="Polar residues" evidence="2">
    <location>
        <begin position="464"/>
        <end position="488"/>
    </location>
</feature>
<dbReference type="PANTHER" id="PTHR45901">
    <property type="entry name" value="PROTEIN CBG12474"/>
    <property type="match status" value="1"/>
</dbReference>
<feature type="compositionally biased region" description="Polar residues" evidence="2">
    <location>
        <begin position="535"/>
        <end position="562"/>
    </location>
</feature>
<feature type="compositionally biased region" description="Basic and acidic residues" evidence="2">
    <location>
        <begin position="366"/>
        <end position="381"/>
    </location>
</feature>
<keyword evidence="6" id="KW-1185">Reference proteome</keyword>
<comment type="caution">
    <text evidence="1">Lacks conserved residue(s) required for the propagation of feature annotation.</text>
</comment>
<sequence>MDRLTHAVLKETSKNLKYYIDVKRRENAFILNPNSQYDCLPLRARSIYGTTKEYPPLYGSCFSDNDVKSHLRTWKPQRLASKNAAEKKMCREELNFHMKAYNFMPSESPKFADLRLRPLRSNSSCSLNSSCVNNRDIMHRRISNNLLLIKTMVKSRRAYYEASLSQKDNPVINQTNLNDISGQHKETVGSLRTETPPADKYSITRKENKNKKKRVTENILAKAASIMRNATRITKGYLCEYKISITTGSCNGASTDGPIRIMLYGTNGTSGFINLSQSDSHRVPFLKGQTDIFPVKTYYVGELVGITIGHDRKDMRSSWYLGEVTIDDPVRFMTYYIPCNGWLSSKSVDQKTYRDFQVSNIISHMRKTDENGHSARRRTETEDGENSSVSSYKSVSTSSTTSTDHDSVRVTEKTRRRSSVAKMVNDQQPSQTNSGNQVSSTNVETYSGHDNTLESQFRTDIRQRSPSISADSTSSVSERTVTPIQTTATAAGPSKIEIELNSNILLSKRRSIENIPVTPTTPPRPPARLEKRESSISSVPQTPSETKQQSRLSTTMNKITTSKNDDDVLGFFD</sequence>
<dbReference type="Proteomes" id="UP000663829">
    <property type="component" value="Unassembled WGS sequence"/>
</dbReference>
<dbReference type="Pfam" id="PF01477">
    <property type="entry name" value="PLAT"/>
    <property type="match status" value="1"/>
</dbReference>
<dbReference type="InterPro" id="IPR052970">
    <property type="entry name" value="Inner_ear_hair_cell_LOXHD"/>
</dbReference>
<comment type="caution">
    <text evidence="4">The sequence shown here is derived from an EMBL/GenBank/DDBJ whole genome shotgun (WGS) entry which is preliminary data.</text>
</comment>
<dbReference type="PANTHER" id="PTHR45901:SF3">
    <property type="entry name" value="LIPOXYGENASE HOMOLOGY DOMAIN-CONTAINING PROTEIN 1"/>
    <property type="match status" value="1"/>
</dbReference>
<dbReference type="SMART" id="SM00308">
    <property type="entry name" value="LH2"/>
    <property type="match status" value="1"/>
</dbReference>
<evidence type="ECO:0000259" key="3">
    <source>
        <dbReference type="PROSITE" id="PS50095"/>
    </source>
</evidence>
<feature type="compositionally biased region" description="Polar residues" evidence="2">
    <location>
        <begin position="425"/>
        <end position="456"/>
    </location>
</feature>
<dbReference type="EMBL" id="CAJOBC010000206">
    <property type="protein sequence ID" value="CAF3554451.1"/>
    <property type="molecule type" value="Genomic_DNA"/>
</dbReference>
<dbReference type="InterPro" id="IPR036392">
    <property type="entry name" value="PLAT/LH2_dom_sf"/>
</dbReference>
<feature type="compositionally biased region" description="Low complexity" evidence="2">
    <location>
        <begin position="387"/>
        <end position="402"/>
    </location>
</feature>
<name>A0A813QRA7_9BILA</name>
<dbReference type="EMBL" id="CAJNOQ010000206">
    <property type="protein sequence ID" value="CAF0772235.1"/>
    <property type="molecule type" value="Genomic_DNA"/>
</dbReference>
<organism evidence="4 6">
    <name type="scientific">Didymodactylos carnosus</name>
    <dbReference type="NCBI Taxonomy" id="1234261"/>
    <lineage>
        <taxon>Eukaryota</taxon>
        <taxon>Metazoa</taxon>
        <taxon>Spiralia</taxon>
        <taxon>Gnathifera</taxon>
        <taxon>Rotifera</taxon>
        <taxon>Eurotatoria</taxon>
        <taxon>Bdelloidea</taxon>
        <taxon>Philodinida</taxon>
        <taxon>Philodinidae</taxon>
        <taxon>Didymodactylos</taxon>
    </lineage>
</organism>
<evidence type="ECO:0000313" key="6">
    <source>
        <dbReference type="Proteomes" id="UP000663829"/>
    </source>
</evidence>
<dbReference type="PROSITE" id="PS50095">
    <property type="entry name" value="PLAT"/>
    <property type="match status" value="1"/>
</dbReference>
<feature type="compositionally biased region" description="Basic and acidic residues" evidence="2">
    <location>
        <begin position="403"/>
        <end position="413"/>
    </location>
</feature>
<evidence type="ECO:0000256" key="1">
    <source>
        <dbReference type="PROSITE-ProRule" id="PRU00152"/>
    </source>
</evidence>
<dbReference type="InterPro" id="IPR001024">
    <property type="entry name" value="PLAT/LH2_dom"/>
</dbReference>
<dbReference type="AlphaFoldDB" id="A0A813QRA7"/>
<protein>
    <recommendedName>
        <fullName evidence="3">PLAT domain-containing protein</fullName>
    </recommendedName>
</protein>
<dbReference type="Gene3D" id="2.40.180.10">
    <property type="entry name" value="Catalase core domain"/>
    <property type="match status" value="1"/>
</dbReference>
<feature type="region of interest" description="Disordered" evidence="2">
    <location>
        <begin position="514"/>
        <end position="573"/>
    </location>
</feature>
<dbReference type="OrthoDB" id="19174at2759"/>
<gene>
    <name evidence="4" type="ORF">GPM918_LOCUS1991</name>
    <name evidence="5" type="ORF">SRO942_LOCUS1991</name>
</gene>
<accession>A0A813QRA7</accession>
<dbReference type="SUPFAM" id="SSF49723">
    <property type="entry name" value="Lipase/lipooxygenase domain (PLAT/LH2 domain)"/>
    <property type="match status" value="1"/>
</dbReference>
<evidence type="ECO:0000313" key="4">
    <source>
        <dbReference type="EMBL" id="CAF0772235.1"/>
    </source>
</evidence>
<reference evidence="4" key="1">
    <citation type="submission" date="2021-02" db="EMBL/GenBank/DDBJ databases">
        <authorList>
            <person name="Nowell W R."/>
        </authorList>
    </citation>
    <scope>NUCLEOTIDE SEQUENCE</scope>
</reference>